<feature type="transmembrane region" description="Helical" evidence="6">
    <location>
        <begin position="362"/>
        <end position="382"/>
    </location>
</feature>
<feature type="region of interest" description="Disordered" evidence="5">
    <location>
        <begin position="554"/>
        <end position="593"/>
    </location>
</feature>
<feature type="transmembrane region" description="Helical" evidence="6">
    <location>
        <begin position="281"/>
        <end position="304"/>
    </location>
</feature>
<dbReference type="InterPro" id="IPR011547">
    <property type="entry name" value="SLC26A/SulP_dom"/>
</dbReference>
<sequence length="695" mass="76141">MRNEREFQIAHGYQPKPKQSICDYVRNTPKPDPKKILFKVFPILTWLPLYDIRKFLLADIVAGLIVGVMKVSQGLAYAQLAGQHPVYGLYTCLFPPLPYALFASSKHLSFGSFATSDIMIGAFIETLVPSPNGTTTNNSSMTEIGWEAVYDERILYVTVITFLCGCFLVFIAVFKLGFLARLFSQPLQRGFIFAVVCYLYVSQSITLLGISIVKNTGPLSFFKDIYAIFEKLTKLDGNEQITLLYTIIVSVVSIIFLFSAKMVNNKFKHKFPLNIPFPGELLLLIVATVVSEFTELYNIVSVIGNVPQGLPYPKVPDLSRTPNVIGDSVAITVVGMTVALSLGTNFADKGKYPLDSTQEIQAVGFSNLFGSFFSCLPAFGAMSRSCVQFESGGKSQFVGWFSSIFIIVILFAGPVLNSTPSACLSAMVVVSVANLLLHIRDLKTLWVSQKLDCTVWIITCVGTLLTSITLGLAIGVCAALLSNIVKISFPKPHELHLISNTGIYKRAGLYDKKGQLTNHVIVLSLDAPISFLNAAKLSRDMQKVCGIDAVKERQKNSEQVPVHSKSDGENENSRSESSIPSSSNADVTNDSSDVTSVLKPHQTEFIVLDCSGINFVDSVGVTELKKIIIDFERIGINILLAACSESFLQTFVATGYDEILAISYVSIDDAVQFTKSHTQVQNVSAIEIEPSDNEI</sequence>
<dbReference type="EMBL" id="LR790333">
    <property type="protein sequence ID" value="CAB3266195.1"/>
    <property type="molecule type" value="mRNA"/>
</dbReference>
<evidence type="ECO:0000256" key="6">
    <source>
        <dbReference type="SAM" id="Phobius"/>
    </source>
</evidence>
<evidence type="ECO:0000256" key="4">
    <source>
        <dbReference type="ARBA" id="ARBA00023136"/>
    </source>
</evidence>
<feature type="transmembrane region" description="Helical" evidence="6">
    <location>
        <begin position="190"/>
        <end position="213"/>
    </location>
</feature>
<feature type="compositionally biased region" description="Low complexity" evidence="5">
    <location>
        <begin position="575"/>
        <end position="584"/>
    </location>
</feature>
<evidence type="ECO:0000259" key="7">
    <source>
        <dbReference type="PROSITE" id="PS50801"/>
    </source>
</evidence>
<feature type="compositionally biased region" description="Basic and acidic residues" evidence="5">
    <location>
        <begin position="564"/>
        <end position="574"/>
    </location>
</feature>
<feature type="transmembrane region" description="Helical" evidence="6">
    <location>
        <begin position="241"/>
        <end position="260"/>
    </location>
</feature>
<feature type="transmembrane region" description="Helical" evidence="6">
    <location>
        <begin position="397"/>
        <end position="416"/>
    </location>
</feature>
<dbReference type="CDD" id="cd07042">
    <property type="entry name" value="STAS_SulP_like_sulfate_transporter"/>
    <property type="match status" value="1"/>
</dbReference>
<reference evidence="8" key="1">
    <citation type="submission" date="2020-04" db="EMBL/GenBank/DDBJ databases">
        <authorList>
            <person name="Neveu A P."/>
        </authorList>
    </citation>
    <scope>NUCLEOTIDE SEQUENCE</scope>
    <source>
        <tissue evidence="8">Whole embryo</tissue>
    </source>
</reference>
<evidence type="ECO:0000256" key="5">
    <source>
        <dbReference type="SAM" id="MobiDB-lite"/>
    </source>
</evidence>
<organism evidence="8">
    <name type="scientific">Phallusia mammillata</name>
    <dbReference type="NCBI Taxonomy" id="59560"/>
    <lineage>
        <taxon>Eukaryota</taxon>
        <taxon>Metazoa</taxon>
        <taxon>Chordata</taxon>
        <taxon>Tunicata</taxon>
        <taxon>Ascidiacea</taxon>
        <taxon>Phlebobranchia</taxon>
        <taxon>Ascidiidae</taxon>
        <taxon>Phallusia</taxon>
    </lineage>
</organism>
<dbReference type="Pfam" id="PF00916">
    <property type="entry name" value="Sulfate_transp"/>
    <property type="match status" value="1"/>
</dbReference>
<dbReference type="GO" id="GO:0055085">
    <property type="term" value="P:transmembrane transport"/>
    <property type="evidence" value="ECO:0007669"/>
    <property type="project" value="InterPro"/>
</dbReference>
<dbReference type="InterPro" id="IPR036513">
    <property type="entry name" value="STAS_dom_sf"/>
</dbReference>
<evidence type="ECO:0000256" key="1">
    <source>
        <dbReference type="ARBA" id="ARBA00004141"/>
    </source>
</evidence>
<feature type="transmembrane region" description="Helical" evidence="6">
    <location>
        <begin position="55"/>
        <end position="78"/>
    </location>
</feature>
<dbReference type="PANTHER" id="PTHR11814">
    <property type="entry name" value="SULFATE TRANSPORTER"/>
    <property type="match status" value="1"/>
</dbReference>
<dbReference type="InterPro" id="IPR001902">
    <property type="entry name" value="SLC26A/SulP_fam"/>
</dbReference>
<dbReference type="PROSITE" id="PS50801">
    <property type="entry name" value="STAS"/>
    <property type="match status" value="1"/>
</dbReference>
<keyword evidence="4 6" id="KW-0472">Membrane</keyword>
<comment type="subcellular location">
    <subcellularLocation>
        <location evidence="1">Membrane</location>
        <topology evidence="1">Multi-pass membrane protein</topology>
    </subcellularLocation>
</comment>
<evidence type="ECO:0000256" key="2">
    <source>
        <dbReference type="ARBA" id="ARBA00022692"/>
    </source>
</evidence>
<feature type="transmembrane region" description="Helical" evidence="6">
    <location>
        <begin position="324"/>
        <end position="342"/>
    </location>
</feature>
<feature type="transmembrane region" description="Helical" evidence="6">
    <location>
        <begin position="423"/>
        <end position="440"/>
    </location>
</feature>
<feature type="transmembrane region" description="Helical" evidence="6">
    <location>
        <begin position="154"/>
        <end position="178"/>
    </location>
</feature>
<protein>
    <submittedName>
        <fullName evidence="8">Solute carrier family 26 member 6-like</fullName>
    </submittedName>
</protein>
<dbReference type="SUPFAM" id="SSF52091">
    <property type="entry name" value="SpoIIaa-like"/>
    <property type="match status" value="1"/>
</dbReference>
<gene>
    <name evidence="8" type="primary">Slc26a6</name>
</gene>
<feature type="domain" description="STAS" evidence="7">
    <location>
        <begin position="510"/>
        <end position="674"/>
    </location>
</feature>
<evidence type="ECO:0000313" key="8">
    <source>
        <dbReference type="EMBL" id="CAB3266195.1"/>
    </source>
</evidence>
<dbReference type="AlphaFoldDB" id="A0A6F9DTJ5"/>
<name>A0A6F9DTJ5_9ASCI</name>
<dbReference type="GO" id="GO:0016020">
    <property type="term" value="C:membrane"/>
    <property type="evidence" value="ECO:0007669"/>
    <property type="project" value="UniProtKB-SubCell"/>
</dbReference>
<dbReference type="Gene3D" id="3.30.750.24">
    <property type="entry name" value="STAS domain"/>
    <property type="match status" value="1"/>
</dbReference>
<proteinExistence type="evidence at transcript level"/>
<dbReference type="InterPro" id="IPR002645">
    <property type="entry name" value="STAS_dom"/>
</dbReference>
<keyword evidence="2 6" id="KW-0812">Transmembrane</keyword>
<accession>A0A6F9DTJ5</accession>
<dbReference type="Pfam" id="PF01740">
    <property type="entry name" value="STAS"/>
    <property type="match status" value="1"/>
</dbReference>
<evidence type="ECO:0000256" key="3">
    <source>
        <dbReference type="ARBA" id="ARBA00022989"/>
    </source>
</evidence>
<feature type="transmembrane region" description="Helical" evidence="6">
    <location>
        <begin position="455"/>
        <end position="481"/>
    </location>
</feature>
<keyword evidence="3 6" id="KW-1133">Transmembrane helix</keyword>